<name>A0A1D3CZ74_9EIME</name>
<gene>
    <name evidence="2" type="ORF">cyc_00391</name>
</gene>
<evidence type="ECO:0000313" key="3">
    <source>
        <dbReference type="Proteomes" id="UP000095192"/>
    </source>
</evidence>
<accession>A0A1D3CZ74</accession>
<dbReference type="InParanoid" id="A0A1D3CZ74"/>
<dbReference type="InterPro" id="IPR021288">
    <property type="entry name" value="Surface_antigen"/>
</dbReference>
<feature type="compositionally biased region" description="Polar residues" evidence="1">
    <location>
        <begin position="174"/>
        <end position="186"/>
    </location>
</feature>
<feature type="region of interest" description="Disordered" evidence="1">
    <location>
        <begin position="154"/>
        <end position="217"/>
    </location>
</feature>
<dbReference type="Pfam" id="PF11054">
    <property type="entry name" value="Surface_antigen"/>
    <property type="match status" value="1"/>
</dbReference>
<evidence type="ECO:0000256" key="1">
    <source>
        <dbReference type="SAM" id="MobiDB-lite"/>
    </source>
</evidence>
<dbReference type="VEuPathDB" id="ToxoDB:cyc_00391"/>
<dbReference type="EMBL" id="JROU02001440">
    <property type="protein sequence ID" value="OEH76497.1"/>
    <property type="molecule type" value="Genomic_DNA"/>
</dbReference>
<dbReference type="VEuPathDB" id="ToxoDB:LOC34617576"/>
<feature type="compositionally biased region" description="Low complexity" evidence="1">
    <location>
        <begin position="154"/>
        <end position="173"/>
    </location>
</feature>
<keyword evidence="3" id="KW-1185">Reference proteome</keyword>
<organism evidence="2 3">
    <name type="scientific">Cyclospora cayetanensis</name>
    <dbReference type="NCBI Taxonomy" id="88456"/>
    <lineage>
        <taxon>Eukaryota</taxon>
        <taxon>Sar</taxon>
        <taxon>Alveolata</taxon>
        <taxon>Apicomplexa</taxon>
        <taxon>Conoidasida</taxon>
        <taxon>Coccidia</taxon>
        <taxon>Eucoccidiorida</taxon>
        <taxon>Eimeriorina</taxon>
        <taxon>Eimeriidae</taxon>
        <taxon>Cyclospora</taxon>
    </lineage>
</organism>
<proteinExistence type="predicted"/>
<comment type="caution">
    <text evidence="2">The sequence shown here is derived from an EMBL/GenBank/DDBJ whole genome shotgun (WGS) entry which is preliminary data.</text>
</comment>
<feature type="compositionally biased region" description="Polar residues" evidence="1">
    <location>
        <begin position="204"/>
        <end position="217"/>
    </location>
</feature>
<protein>
    <submittedName>
        <fullName evidence="2">SAG family member</fullName>
    </submittedName>
</protein>
<evidence type="ECO:0000313" key="2">
    <source>
        <dbReference type="EMBL" id="OEH76497.1"/>
    </source>
</evidence>
<dbReference type="Proteomes" id="UP000095192">
    <property type="component" value="Unassembled WGS sequence"/>
</dbReference>
<sequence>MVRLAFIAVGALNCLSDMNEPRTAAGLSELKAPAASTEQTKVANALGKEGKTETTKYLQDLCTDLIATNPPKTTTKGTVAYHVQTGSEGSCSAAVDYWKSGFSLFNNQLPPSYSSSSPSDIYKNGQAVSFVALYNPKPGPTAECAFVKCPATTNTTPSTPPSSSGGSQTPNSQGVSNGLSSPQNQSQEEKNPVSSAAAAGHSVEPSSNEQNSPSDDANQARVIRLAGASGSNAQESDSKTVNAVVCLVSPPALEDGKAPFTIVKPPASMRFHVFGSIVKLAARIHVLSFARQYHLISRNTQLLFQNRIDGDALGIAHETRVRISSRTAEH</sequence>
<dbReference type="AlphaFoldDB" id="A0A1D3CZ74"/>
<reference evidence="2 3" key="1">
    <citation type="journal article" date="2016" name="BMC Genomics">
        <title>Comparative genomics reveals Cyclospora cayetanensis possesses coccidia-like metabolism and invasion components but unique surface antigens.</title>
        <authorList>
            <person name="Liu S."/>
            <person name="Wang L."/>
            <person name="Zheng H."/>
            <person name="Xu Z."/>
            <person name="Roellig D.M."/>
            <person name="Li N."/>
            <person name="Frace M.A."/>
            <person name="Tang K."/>
            <person name="Arrowood M.J."/>
            <person name="Moss D.M."/>
            <person name="Zhang L."/>
            <person name="Feng Y."/>
            <person name="Xiao L."/>
        </authorList>
    </citation>
    <scope>NUCLEOTIDE SEQUENCE [LARGE SCALE GENOMIC DNA]</scope>
    <source>
        <strain evidence="2 3">CHN_HEN01</strain>
    </source>
</reference>